<dbReference type="Proteomes" id="UP000735302">
    <property type="component" value="Unassembled WGS sequence"/>
</dbReference>
<gene>
    <name evidence="2" type="ORF">PoB_001336800</name>
</gene>
<protein>
    <submittedName>
        <fullName evidence="2">Phosphatidylinositide phosphatase sac2</fullName>
    </submittedName>
</protein>
<evidence type="ECO:0000313" key="3">
    <source>
        <dbReference type="Proteomes" id="UP000735302"/>
    </source>
</evidence>
<name>A0AAV3YWU7_9GAST</name>
<organism evidence="2 3">
    <name type="scientific">Plakobranchus ocellatus</name>
    <dbReference type="NCBI Taxonomy" id="259542"/>
    <lineage>
        <taxon>Eukaryota</taxon>
        <taxon>Metazoa</taxon>
        <taxon>Spiralia</taxon>
        <taxon>Lophotrochozoa</taxon>
        <taxon>Mollusca</taxon>
        <taxon>Gastropoda</taxon>
        <taxon>Heterobranchia</taxon>
        <taxon>Euthyneura</taxon>
        <taxon>Panpulmonata</taxon>
        <taxon>Sacoglossa</taxon>
        <taxon>Placobranchoidea</taxon>
        <taxon>Plakobranchidae</taxon>
        <taxon>Plakobranchus</taxon>
    </lineage>
</organism>
<proteinExistence type="predicted"/>
<dbReference type="EMBL" id="BLXT01001612">
    <property type="protein sequence ID" value="GFN86862.1"/>
    <property type="molecule type" value="Genomic_DNA"/>
</dbReference>
<reference evidence="2 3" key="1">
    <citation type="journal article" date="2021" name="Elife">
        <title>Chloroplast acquisition without the gene transfer in kleptoplastic sea slugs, Plakobranchus ocellatus.</title>
        <authorList>
            <person name="Maeda T."/>
            <person name="Takahashi S."/>
            <person name="Yoshida T."/>
            <person name="Shimamura S."/>
            <person name="Takaki Y."/>
            <person name="Nagai Y."/>
            <person name="Toyoda A."/>
            <person name="Suzuki Y."/>
            <person name="Arimoto A."/>
            <person name="Ishii H."/>
            <person name="Satoh N."/>
            <person name="Nishiyama T."/>
            <person name="Hasebe M."/>
            <person name="Maruyama T."/>
            <person name="Minagawa J."/>
            <person name="Obokata J."/>
            <person name="Shigenobu S."/>
        </authorList>
    </citation>
    <scope>NUCLEOTIDE SEQUENCE [LARGE SCALE GENOMIC DNA]</scope>
</reference>
<keyword evidence="1" id="KW-1133">Transmembrane helix</keyword>
<dbReference type="AlphaFoldDB" id="A0AAV3YWU7"/>
<keyword evidence="3" id="KW-1185">Reference proteome</keyword>
<accession>A0AAV3YWU7</accession>
<keyword evidence="1" id="KW-0472">Membrane</keyword>
<evidence type="ECO:0000313" key="2">
    <source>
        <dbReference type="EMBL" id="GFN86862.1"/>
    </source>
</evidence>
<feature type="non-terminal residue" evidence="2">
    <location>
        <position position="1"/>
    </location>
</feature>
<feature type="transmembrane region" description="Helical" evidence="1">
    <location>
        <begin position="54"/>
        <end position="75"/>
    </location>
</feature>
<keyword evidence="1" id="KW-0812">Transmembrane</keyword>
<sequence>MEPAMFKSRYQVLRLIYHHLADEGLFHVFRVPSTRLFNNRATTVQSAEEVRGQLHLLVLALLVVVLLVARMMILIM</sequence>
<evidence type="ECO:0000256" key="1">
    <source>
        <dbReference type="SAM" id="Phobius"/>
    </source>
</evidence>
<comment type="caution">
    <text evidence="2">The sequence shown here is derived from an EMBL/GenBank/DDBJ whole genome shotgun (WGS) entry which is preliminary data.</text>
</comment>